<comment type="caution">
    <text evidence="2">The sequence shown here is derived from an EMBL/GenBank/DDBJ whole genome shotgun (WGS) entry which is preliminary data.</text>
</comment>
<sequence>MVLGIDTCLEHINKLEKEIADLVREILDDTALTNARQALEDLEKTAKEFTYITQKKKLDKLAKDIAKYDKAYTYPYLDEDYYKQDHTDKFVNRGRGGYRREGPLVVHTMPRFVGHPRPLTGLRLSVNTLQEKRSRPHGFCFYQFTRNKRSTRVYTCFAITAWNGLITLHHGCADQKGNPSYVVRRPHLQHRAMGPSDWLGPPPIMARVARSKMDAELFLTPNVRDSCGVPDDFS</sequence>
<proteinExistence type="predicted"/>
<dbReference type="EMBL" id="JANPWB010000001">
    <property type="protein sequence ID" value="KAJ1218052.1"/>
    <property type="molecule type" value="Genomic_DNA"/>
</dbReference>
<protein>
    <submittedName>
        <fullName evidence="2">Uncharacterized protein</fullName>
    </submittedName>
</protein>
<evidence type="ECO:0000313" key="2">
    <source>
        <dbReference type="EMBL" id="KAJ1218052.1"/>
    </source>
</evidence>
<evidence type="ECO:0000313" key="3">
    <source>
        <dbReference type="Proteomes" id="UP001066276"/>
    </source>
</evidence>
<evidence type="ECO:0000256" key="1">
    <source>
        <dbReference type="SAM" id="Coils"/>
    </source>
</evidence>
<keyword evidence="1" id="KW-0175">Coiled coil</keyword>
<dbReference type="Proteomes" id="UP001066276">
    <property type="component" value="Chromosome 1_1"/>
</dbReference>
<name>A0AAV7WYF1_PLEWA</name>
<accession>A0AAV7WYF1</accession>
<feature type="coiled-coil region" evidence="1">
    <location>
        <begin position="5"/>
        <end position="32"/>
    </location>
</feature>
<reference evidence="2" key="1">
    <citation type="journal article" date="2022" name="bioRxiv">
        <title>Sequencing and chromosome-scale assembly of the giantPleurodeles waltlgenome.</title>
        <authorList>
            <person name="Brown T."/>
            <person name="Elewa A."/>
            <person name="Iarovenko S."/>
            <person name="Subramanian E."/>
            <person name="Araus A.J."/>
            <person name="Petzold A."/>
            <person name="Susuki M."/>
            <person name="Suzuki K.-i.T."/>
            <person name="Hayashi T."/>
            <person name="Toyoda A."/>
            <person name="Oliveira C."/>
            <person name="Osipova E."/>
            <person name="Leigh N.D."/>
            <person name="Simon A."/>
            <person name="Yun M.H."/>
        </authorList>
    </citation>
    <scope>NUCLEOTIDE SEQUENCE</scope>
    <source>
        <strain evidence="2">20211129_DDA</strain>
        <tissue evidence="2">Liver</tissue>
    </source>
</reference>
<organism evidence="2 3">
    <name type="scientific">Pleurodeles waltl</name>
    <name type="common">Iberian ribbed newt</name>
    <dbReference type="NCBI Taxonomy" id="8319"/>
    <lineage>
        <taxon>Eukaryota</taxon>
        <taxon>Metazoa</taxon>
        <taxon>Chordata</taxon>
        <taxon>Craniata</taxon>
        <taxon>Vertebrata</taxon>
        <taxon>Euteleostomi</taxon>
        <taxon>Amphibia</taxon>
        <taxon>Batrachia</taxon>
        <taxon>Caudata</taxon>
        <taxon>Salamandroidea</taxon>
        <taxon>Salamandridae</taxon>
        <taxon>Pleurodelinae</taxon>
        <taxon>Pleurodeles</taxon>
    </lineage>
</organism>
<gene>
    <name evidence="2" type="ORF">NDU88_005638</name>
</gene>
<dbReference type="AlphaFoldDB" id="A0AAV7WYF1"/>
<keyword evidence="3" id="KW-1185">Reference proteome</keyword>